<evidence type="ECO:0000313" key="1">
    <source>
        <dbReference type="EMBL" id="SPC24616.1"/>
    </source>
</evidence>
<evidence type="ECO:0008006" key="2">
    <source>
        <dbReference type="Google" id="ProtNLM"/>
    </source>
</evidence>
<dbReference type="AlphaFoldDB" id="A0A375GRN9"/>
<name>A0A375GRN9_9BURK</name>
<organism evidence="1">
    <name type="scientific">Cupriavidus oxalaticus</name>
    <dbReference type="NCBI Taxonomy" id="96344"/>
    <lineage>
        <taxon>Bacteria</taxon>
        <taxon>Pseudomonadati</taxon>
        <taxon>Pseudomonadota</taxon>
        <taxon>Betaproteobacteria</taxon>
        <taxon>Burkholderiales</taxon>
        <taxon>Burkholderiaceae</taxon>
        <taxon>Cupriavidus</taxon>
    </lineage>
</organism>
<proteinExistence type="predicted"/>
<dbReference type="EMBL" id="OGUS01000143">
    <property type="protein sequence ID" value="SPC24616.1"/>
    <property type="molecule type" value="Genomic_DNA"/>
</dbReference>
<comment type="caution">
    <text evidence="1">The sequence shown here is derived from an EMBL/GenBank/DDBJ whole genome shotgun (WGS) entry which is preliminary data.</text>
</comment>
<gene>
    <name evidence="1" type="ORF">CO2235_MP80457</name>
</gene>
<sequence length="51" mass="5683">MRRESRVDLCQATAGLSEYCRMKGIQPEQIRQWRGAGEQANAPEGAASLFD</sequence>
<reference evidence="1" key="1">
    <citation type="submission" date="2018-01" db="EMBL/GenBank/DDBJ databases">
        <authorList>
            <person name="Clerissi C."/>
        </authorList>
    </citation>
    <scope>NUCLEOTIDE SEQUENCE</scope>
    <source>
        <strain evidence="1">Cupriavidus oxalaticus LMG 2235</strain>
    </source>
</reference>
<dbReference type="Proteomes" id="UP000256862">
    <property type="component" value="Plasmid CO2235_mp"/>
</dbReference>
<accession>A0A375GRN9</accession>
<protein>
    <recommendedName>
        <fullName evidence="2">Transposase</fullName>
    </recommendedName>
</protein>